<dbReference type="Gene3D" id="3.40.50.300">
    <property type="entry name" value="P-loop containing nucleotide triphosphate hydrolases"/>
    <property type="match status" value="2"/>
</dbReference>
<evidence type="ECO:0000313" key="4">
    <source>
        <dbReference type="Proteomes" id="UP000666562"/>
    </source>
</evidence>
<organism evidence="3 4">
    <name type="scientific">Prochlorococcus marinus str. XMU1401</name>
    <dbReference type="NCBI Taxonomy" id="2052594"/>
    <lineage>
        <taxon>Bacteria</taxon>
        <taxon>Bacillati</taxon>
        <taxon>Cyanobacteriota</taxon>
        <taxon>Cyanophyceae</taxon>
        <taxon>Synechococcales</taxon>
        <taxon>Prochlorococcaceae</taxon>
        <taxon>Prochlorococcus</taxon>
    </lineage>
</organism>
<evidence type="ECO:0000259" key="2">
    <source>
        <dbReference type="Pfam" id="PF13482"/>
    </source>
</evidence>
<dbReference type="Proteomes" id="UP000666562">
    <property type="component" value="Unassembled WGS sequence"/>
</dbReference>
<sequence length="1197" mass="137786">MTRIYSPTQLSLFSTSRLGAWWEEFDRNNKILNFPQPTELEKRLMLEGDNHEKMLIEKFKKEKKSIVDIGNLNLSKNDKYLQTIECMKQGIDIIYQGALRNETIRGNADFLYKVEQPSNLGGWSYEPIECKLSSKSKTTFLIQACCYCDLLENTLGRKPKLFHLYLGGGSKLSDNIFKFSDFEDWYIQLKNQYKKFIDNFNPDEEPDIFPANHGKWTTYIENELSRRKDLSLVAGMTKYQRNRLTEQKITTIDQFAKYNLEKILVSEQDPLISLQKQAKAQVHPKNKDGTSHYDWIEIKDDEQIKSLPLPNKGDVWFDMESCNNAITGDKLEYLFGASYKDKKGNLCFKPWWAHDRLQEEKAFKDWVKWIEDRRSIEEYKDMHIYHYGHYEKAAMRQLQEKYTGCSDQITEWLRSGLLVDLLPIVKASMFLGEPGYSIKNVEKIYPLKYTKKYNFNRAADVSNAVESIIEYELWRESGEKIIVDGELNQKLKKIEEYNEIDCKSTLILHEFLVDSKSQNPNIRIKISNKKTITVDPEKKIDDLSIISDKFLEQVNHFNESDSHKDTLDELTPIGIKIRSQLVLSHLLKFHKKESNLLWWAYFDRKNVSDTNELKNDPESIYNANLESSEPALNKKQQETSTTLYKYKFETIEDSKLETEFRKRKLRMEILETGIILEVSDINNNIGDGIGEIIFKCSKAKYEKFISQINEEKNLEIGINNSVEYNVFPKHCSFIRYPEDPSFALRENLKQQAEEWINNPKTIPLSLKNFLNKEKNNQISKLNKLIKNDIKNTSFYIAEFINTQKNSVLAIQGPPGTGKTTVTANCIYKMASLGLKIAVSSNSHAVINNLLIKVKESCKSKNYEVVVFKSENRSKPDEDLFNNEISTIPTKKISENIEEANVVGGTVWALSGPELTGKFDVLVIDEAGQMSMANLMVMARCTKSILLVGDQQQLSQPSEAKHLWGAGLSTLEYWLNEKKVVPDDLGIFLSKSWRMHPKITEIVSYLFYEGKLNGSKENEVNKIFWKNTFKSYNGKTIPNNGVHFEMVSHEGNSQESQIEIQKIKEIIEYLTNSEFQYLSDGKIKQGKITRNEIIVIAPYNKQVQKLQDCLNEKAKISTVDKFQGREAAVAIFSLTSSTGNDAPRGLNFLLETNRLNVAISRAKCLSIIVGSKSLLSSSVNSINEAQLINNICKINSNS</sequence>
<protein>
    <submittedName>
        <fullName evidence="3">TM0106 family RecB-like putative nuclease</fullName>
    </submittedName>
</protein>
<dbReference type="InterPro" id="IPR019993">
    <property type="entry name" value="RecB_nuclease_TM0106_put"/>
</dbReference>
<proteinExistence type="predicted"/>
<dbReference type="PANTHER" id="PTHR10887:SF495">
    <property type="entry name" value="HELICASE SENATAXIN ISOFORM X1-RELATED"/>
    <property type="match status" value="1"/>
</dbReference>
<reference evidence="3" key="1">
    <citation type="submission" date="2020-03" db="EMBL/GenBank/DDBJ databases">
        <title>Genome differentiation and subclade ecological adaptation of Prochlorococcus HLII clade in the global ocean.</title>
        <authorList>
            <person name="Yan W."/>
            <person name="Fen X."/>
            <person name="Zhang W."/>
        </authorList>
    </citation>
    <scope>NUCLEOTIDE SEQUENCE</scope>
    <source>
        <strain evidence="3">XMU1401</strain>
    </source>
</reference>
<dbReference type="SUPFAM" id="SSF52540">
    <property type="entry name" value="P-loop containing nucleoside triphosphate hydrolases"/>
    <property type="match status" value="1"/>
</dbReference>
<dbReference type="NCBIfam" id="TIGR03491">
    <property type="entry name" value="TM0106 family RecB-like putative nuclease"/>
    <property type="match status" value="1"/>
</dbReference>
<dbReference type="InterPro" id="IPR027417">
    <property type="entry name" value="P-loop_NTPase"/>
</dbReference>
<dbReference type="InterPro" id="IPR047187">
    <property type="entry name" value="SF1_C_Upf1"/>
</dbReference>
<dbReference type="EMBL" id="JAAORC010000002">
    <property type="protein sequence ID" value="MBO8223117.1"/>
    <property type="molecule type" value="Genomic_DNA"/>
</dbReference>
<dbReference type="Pfam" id="PF13087">
    <property type="entry name" value="AAA_12"/>
    <property type="match status" value="1"/>
</dbReference>
<dbReference type="CDD" id="cd17934">
    <property type="entry name" value="DEXXQc_Upf1-like"/>
    <property type="match status" value="1"/>
</dbReference>
<accession>A0A8I1X193</accession>
<evidence type="ECO:0000259" key="1">
    <source>
        <dbReference type="Pfam" id="PF13087"/>
    </source>
</evidence>
<feature type="domain" description="YprB ribonuclease H-like" evidence="2">
    <location>
        <begin position="316"/>
        <end position="511"/>
    </location>
</feature>
<dbReference type="AlphaFoldDB" id="A0A8I1X193"/>
<dbReference type="InterPro" id="IPR038720">
    <property type="entry name" value="YprB_RNase_H-like_dom"/>
</dbReference>
<name>A0A8I1X193_PROMR</name>
<dbReference type="CDD" id="cd18808">
    <property type="entry name" value="SF1_C_Upf1"/>
    <property type="match status" value="1"/>
</dbReference>
<comment type="caution">
    <text evidence="3">The sequence shown here is derived from an EMBL/GenBank/DDBJ whole genome shotgun (WGS) entry which is preliminary data.</text>
</comment>
<dbReference type="InterPro" id="IPR045055">
    <property type="entry name" value="DNA2/NAM7-like"/>
</dbReference>
<evidence type="ECO:0000313" key="3">
    <source>
        <dbReference type="EMBL" id="MBO8223117.1"/>
    </source>
</evidence>
<gene>
    <name evidence="3" type="ORF">HA142_06280</name>
</gene>
<feature type="domain" description="DNA2/NAM7 helicase-like C-terminal" evidence="1">
    <location>
        <begin position="986"/>
        <end position="1171"/>
    </location>
</feature>
<dbReference type="Pfam" id="PF13604">
    <property type="entry name" value="AAA_30"/>
    <property type="match status" value="1"/>
</dbReference>
<dbReference type="Pfam" id="PF13482">
    <property type="entry name" value="RNase_H_2"/>
    <property type="match status" value="1"/>
</dbReference>
<dbReference type="PANTHER" id="PTHR10887">
    <property type="entry name" value="DNA2/NAM7 HELICASE FAMILY"/>
    <property type="match status" value="1"/>
</dbReference>
<dbReference type="InterPro" id="IPR041679">
    <property type="entry name" value="DNA2/NAM7-like_C"/>
</dbReference>
<dbReference type="RefSeq" id="WP_100883811.1">
    <property type="nucleotide sequence ID" value="NZ_JAAORC010000002.1"/>
</dbReference>